<name>A0AAV8TFG5_9ROSI</name>
<evidence type="ECO:0000256" key="3">
    <source>
        <dbReference type="ARBA" id="ARBA00023274"/>
    </source>
</evidence>
<dbReference type="EMBL" id="JAIWQS010000005">
    <property type="protein sequence ID" value="KAJ8765612.1"/>
    <property type="molecule type" value="Genomic_DNA"/>
</dbReference>
<evidence type="ECO:0000256" key="4">
    <source>
        <dbReference type="ARBA" id="ARBA00039977"/>
    </source>
</evidence>
<organism evidence="6 7">
    <name type="scientific">Erythroxylum novogranatense</name>
    <dbReference type="NCBI Taxonomy" id="1862640"/>
    <lineage>
        <taxon>Eukaryota</taxon>
        <taxon>Viridiplantae</taxon>
        <taxon>Streptophyta</taxon>
        <taxon>Embryophyta</taxon>
        <taxon>Tracheophyta</taxon>
        <taxon>Spermatophyta</taxon>
        <taxon>Magnoliopsida</taxon>
        <taxon>eudicotyledons</taxon>
        <taxon>Gunneridae</taxon>
        <taxon>Pentapetalae</taxon>
        <taxon>rosids</taxon>
        <taxon>fabids</taxon>
        <taxon>Malpighiales</taxon>
        <taxon>Erythroxylaceae</taxon>
        <taxon>Erythroxylum</taxon>
    </lineage>
</organism>
<dbReference type="PANTHER" id="PTHR12059:SF5">
    <property type="entry name" value="LARGE RIBOSOMAL SUBUNIT PROTEIN UL23M"/>
    <property type="match status" value="1"/>
</dbReference>
<evidence type="ECO:0000256" key="1">
    <source>
        <dbReference type="ARBA" id="ARBA00006700"/>
    </source>
</evidence>
<keyword evidence="3" id="KW-0687">Ribonucleoprotein</keyword>
<protein>
    <recommendedName>
        <fullName evidence="4">Large ribosomal subunit protein uL23m</fullName>
    </recommendedName>
</protein>
<feature type="region of interest" description="Disordered" evidence="5">
    <location>
        <begin position="20"/>
        <end position="55"/>
    </location>
</feature>
<dbReference type="InterPro" id="IPR013025">
    <property type="entry name" value="Ribosomal_uL23-like"/>
</dbReference>
<evidence type="ECO:0000313" key="6">
    <source>
        <dbReference type="EMBL" id="KAJ8765612.1"/>
    </source>
</evidence>
<evidence type="ECO:0000313" key="7">
    <source>
        <dbReference type="Proteomes" id="UP001159364"/>
    </source>
</evidence>
<dbReference type="AlphaFoldDB" id="A0AAV8TFG5"/>
<dbReference type="InterPro" id="IPR012678">
    <property type="entry name" value="Ribosomal_uL23/eL15/eS24_sf"/>
</dbReference>
<accession>A0AAV8TFG5</accession>
<comment type="similarity">
    <text evidence="1">Belongs to the universal ribosomal protein uL23 family.</text>
</comment>
<dbReference type="GO" id="GO:0003735">
    <property type="term" value="F:structural constituent of ribosome"/>
    <property type="evidence" value="ECO:0007669"/>
    <property type="project" value="InterPro"/>
</dbReference>
<keyword evidence="2" id="KW-0689">Ribosomal protein</keyword>
<keyword evidence="7" id="KW-1185">Reference proteome</keyword>
<proteinExistence type="inferred from homology"/>
<dbReference type="PANTHER" id="PTHR12059">
    <property type="entry name" value="RIBOSOMAL PROTEIN L23-RELATED"/>
    <property type="match status" value="1"/>
</dbReference>
<feature type="compositionally biased region" description="Low complexity" evidence="5">
    <location>
        <begin position="37"/>
        <end position="50"/>
    </location>
</feature>
<reference evidence="6 7" key="1">
    <citation type="submission" date="2021-09" db="EMBL/GenBank/DDBJ databases">
        <title>Genomic insights and catalytic innovation underlie evolution of tropane alkaloids biosynthesis.</title>
        <authorList>
            <person name="Wang Y.-J."/>
            <person name="Tian T."/>
            <person name="Huang J.-P."/>
            <person name="Huang S.-X."/>
        </authorList>
    </citation>
    <scope>NUCLEOTIDE SEQUENCE [LARGE SCALE GENOMIC DNA]</scope>
    <source>
        <strain evidence="6">KIB-2018</strain>
        <tissue evidence="6">Leaf</tissue>
    </source>
</reference>
<dbReference type="InterPro" id="IPR012677">
    <property type="entry name" value="Nucleotide-bd_a/b_plait_sf"/>
</dbReference>
<dbReference type="Proteomes" id="UP001159364">
    <property type="component" value="Linkage Group LG05"/>
</dbReference>
<dbReference type="Gene3D" id="3.30.70.330">
    <property type="match status" value="1"/>
</dbReference>
<dbReference type="SUPFAM" id="SSF54189">
    <property type="entry name" value="Ribosomal proteins S24e, L23 and L15e"/>
    <property type="match status" value="1"/>
</dbReference>
<comment type="caution">
    <text evidence="6">The sequence shown here is derived from an EMBL/GenBank/DDBJ whole genome shotgun (WGS) entry which is preliminary data.</text>
</comment>
<evidence type="ECO:0000256" key="2">
    <source>
        <dbReference type="ARBA" id="ARBA00022980"/>
    </source>
</evidence>
<dbReference type="GO" id="GO:0003729">
    <property type="term" value="F:mRNA binding"/>
    <property type="evidence" value="ECO:0007669"/>
    <property type="project" value="UniProtKB-ARBA"/>
</dbReference>
<sequence>MAGRLGRNVVHFANLPIRLLSGSHPQPSRTSKKSEYSSHSTTSTSTRVRTLNMEGRKRKRGGLLIAKPDYKKAYVTLGIPLFVSPHIFPLKALADEKERMNKQKKSSFVEEDGGDGKRRLTKIRRRGLASQAVGPAAAVTWRLRRLSLE</sequence>
<dbReference type="GO" id="GO:0032543">
    <property type="term" value="P:mitochondrial translation"/>
    <property type="evidence" value="ECO:0007669"/>
    <property type="project" value="TreeGrafter"/>
</dbReference>
<dbReference type="GO" id="GO:0005762">
    <property type="term" value="C:mitochondrial large ribosomal subunit"/>
    <property type="evidence" value="ECO:0007669"/>
    <property type="project" value="TreeGrafter"/>
</dbReference>
<evidence type="ECO:0000256" key="5">
    <source>
        <dbReference type="SAM" id="MobiDB-lite"/>
    </source>
</evidence>
<gene>
    <name evidence="6" type="ORF">K2173_014734</name>
</gene>